<dbReference type="SUPFAM" id="SSF81383">
    <property type="entry name" value="F-box domain"/>
    <property type="match status" value="1"/>
</dbReference>
<evidence type="ECO:0000313" key="3">
    <source>
        <dbReference type="Proteomes" id="UP000275408"/>
    </source>
</evidence>
<dbReference type="OMA" id="WIVEICC"/>
<gene>
    <name evidence="2" type="ORF">pdam_00008670</name>
</gene>
<proteinExistence type="predicted"/>
<sequence>MNPLVRSQNLCFPLSSLPDDVVLYLAQYLSPRQIGIMARLNRHFRKIFNSPHLWRYINLKIRLHDRKIASEAIEILKVRGIRNLEFENMVHSYLKPYETKTVQPLLCPHLEKLTFKVTTQFTLEALYNAASQGKLNLRRLAFGTVDIKLQKRIKRTFEEVLKSLPSIEEVSFGRVDVNDLAGSNPLADDVQRALCCSGKLTSISLVCQESVEMSWLKAVVSSNPHLRKLCLSLIWLTDYGEAGELHDVEQGVLSSLETFELDVRDTYHNSRRLTNHILDWAFPSNKVPYENLTSLDVTCPHNPIMFTQLLKFPALKRLNLTGSFVPKEQSLWDFPNFQTLEWLELNSCRGISGDQLHFLSQKVGKTLCYLGLAQIPMITNNNLRELAIMFPVLRTLDLSACSRITDALLVEWYIKHNRNEWPKLRKLILKGCEEISVDVVNSVRLKTRNQLLVDL</sequence>
<comment type="caution">
    <text evidence="2">The sequence shown here is derived from an EMBL/GenBank/DDBJ whole genome shotgun (WGS) entry which is preliminary data.</text>
</comment>
<dbReference type="Proteomes" id="UP000275408">
    <property type="component" value="Unassembled WGS sequence"/>
</dbReference>
<dbReference type="GO" id="GO:0019005">
    <property type="term" value="C:SCF ubiquitin ligase complex"/>
    <property type="evidence" value="ECO:0007669"/>
    <property type="project" value="TreeGrafter"/>
</dbReference>
<protein>
    <recommendedName>
        <fullName evidence="1">F-box domain-containing protein</fullName>
    </recommendedName>
</protein>
<dbReference type="PANTHER" id="PTHR13318">
    <property type="entry name" value="PARTNER OF PAIRED, ISOFORM B-RELATED"/>
    <property type="match status" value="1"/>
</dbReference>
<dbReference type="Gene3D" id="3.80.10.10">
    <property type="entry name" value="Ribonuclease Inhibitor"/>
    <property type="match status" value="2"/>
</dbReference>
<dbReference type="InterPro" id="IPR032675">
    <property type="entry name" value="LRR_dom_sf"/>
</dbReference>
<feature type="domain" description="F-box" evidence="1">
    <location>
        <begin position="11"/>
        <end position="57"/>
    </location>
</feature>
<dbReference type="InterPro" id="IPR036047">
    <property type="entry name" value="F-box-like_dom_sf"/>
</dbReference>
<keyword evidence="3" id="KW-1185">Reference proteome</keyword>
<dbReference type="EMBL" id="RCHS01003477">
    <property type="protein sequence ID" value="RMX41553.1"/>
    <property type="molecule type" value="Genomic_DNA"/>
</dbReference>
<dbReference type="Pfam" id="PF12937">
    <property type="entry name" value="F-box-like"/>
    <property type="match status" value="1"/>
</dbReference>
<evidence type="ECO:0000259" key="1">
    <source>
        <dbReference type="PROSITE" id="PS50181"/>
    </source>
</evidence>
<evidence type="ECO:0000313" key="2">
    <source>
        <dbReference type="EMBL" id="RMX41553.1"/>
    </source>
</evidence>
<dbReference type="SMART" id="SM00256">
    <property type="entry name" value="FBOX"/>
    <property type="match status" value="1"/>
</dbReference>
<name>A0A3M6TJF0_POCDA</name>
<reference evidence="2 3" key="1">
    <citation type="journal article" date="2018" name="Sci. Rep.">
        <title>Comparative analysis of the Pocillopora damicornis genome highlights role of immune system in coral evolution.</title>
        <authorList>
            <person name="Cunning R."/>
            <person name="Bay R.A."/>
            <person name="Gillette P."/>
            <person name="Baker A.C."/>
            <person name="Traylor-Knowles N."/>
        </authorList>
    </citation>
    <scope>NUCLEOTIDE SEQUENCE [LARGE SCALE GENOMIC DNA]</scope>
    <source>
        <strain evidence="2">RSMAS</strain>
        <tissue evidence="2">Whole animal</tissue>
    </source>
</reference>
<dbReference type="OrthoDB" id="5959826at2759"/>
<dbReference type="SUPFAM" id="SSF52047">
    <property type="entry name" value="RNI-like"/>
    <property type="match status" value="1"/>
</dbReference>
<dbReference type="InterPro" id="IPR001810">
    <property type="entry name" value="F-box_dom"/>
</dbReference>
<organism evidence="2 3">
    <name type="scientific">Pocillopora damicornis</name>
    <name type="common">Cauliflower coral</name>
    <name type="synonym">Millepora damicornis</name>
    <dbReference type="NCBI Taxonomy" id="46731"/>
    <lineage>
        <taxon>Eukaryota</taxon>
        <taxon>Metazoa</taxon>
        <taxon>Cnidaria</taxon>
        <taxon>Anthozoa</taxon>
        <taxon>Hexacorallia</taxon>
        <taxon>Scleractinia</taxon>
        <taxon>Astrocoeniina</taxon>
        <taxon>Pocilloporidae</taxon>
        <taxon>Pocillopora</taxon>
    </lineage>
</organism>
<dbReference type="PROSITE" id="PS50181">
    <property type="entry name" value="FBOX"/>
    <property type="match status" value="1"/>
</dbReference>
<dbReference type="AlphaFoldDB" id="A0A3M6TJF0"/>
<accession>A0A3M6TJF0</accession>
<dbReference type="PANTHER" id="PTHR13318:SF190">
    <property type="entry name" value="PARTNER OF PAIRED, ISOFORM B"/>
    <property type="match status" value="1"/>
</dbReference>
<dbReference type="GO" id="GO:0031146">
    <property type="term" value="P:SCF-dependent proteasomal ubiquitin-dependent protein catabolic process"/>
    <property type="evidence" value="ECO:0007669"/>
    <property type="project" value="TreeGrafter"/>
</dbReference>